<dbReference type="InterPro" id="IPR009727">
    <property type="entry name" value="NifT"/>
</dbReference>
<accession>Q7MRF3</accession>
<reference evidence="1 2" key="1">
    <citation type="journal article" date="2003" name="Proc. Natl. Acad. Sci. U.S.A.">
        <title>Complete genome sequence and analysis of Wolinella succinogenes.</title>
        <authorList>
            <person name="Baar C."/>
            <person name="Eppinger M."/>
            <person name="Raddatz G."/>
            <person name="Simon JM."/>
            <person name="Lanz C."/>
            <person name="Klimmek O."/>
            <person name="Nandakumar R."/>
            <person name="Gross R."/>
            <person name="Rosinus A."/>
            <person name="Keller H."/>
            <person name="Jagtap P."/>
            <person name="Linke B."/>
            <person name="Meyer F."/>
            <person name="Lederer H."/>
            <person name="Schuster S.C."/>
        </authorList>
    </citation>
    <scope>NUCLEOTIDE SEQUENCE [LARGE SCALE GENOMIC DNA]</scope>
    <source>
        <strain evidence="2">ATCC 29543 / DSM 1740 / CCUG 13145 / JCM 31913 / LMG 7466 / NCTC 11488 / FDC 602W</strain>
    </source>
</reference>
<dbReference type="Proteomes" id="UP000000422">
    <property type="component" value="Chromosome"/>
</dbReference>
<proteinExistence type="predicted"/>
<protein>
    <recommendedName>
        <fullName evidence="3">Nitrogen fixation protein NifT</fullName>
    </recommendedName>
</protein>
<dbReference type="Gene3D" id="2.40.50.240">
    <property type="entry name" value="NifT/FixU-like"/>
    <property type="match status" value="1"/>
</dbReference>
<keyword evidence="2" id="KW-1185">Reference proteome</keyword>
<dbReference type="EMBL" id="BX571660">
    <property type="protein sequence ID" value="CAE10466.1"/>
    <property type="molecule type" value="Genomic_DNA"/>
</dbReference>
<evidence type="ECO:0000313" key="1">
    <source>
        <dbReference type="EMBL" id="CAE10466.1"/>
    </source>
</evidence>
<dbReference type="GO" id="GO:0009399">
    <property type="term" value="P:nitrogen fixation"/>
    <property type="evidence" value="ECO:0007669"/>
    <property type="project" value="InterPro"/>
</dbReference>
<evidence type="ECO:0000313" key="2">
    <source>
        <dbReference type="Proteomes" id="UP000000422"/>
    </source>
</evidence>
<dbReference type="RefSeq" id="WP_011139251.1">
    <property type="nucleotide sequence ID" value="NC_005090.1"/>
</dbReference>
<dbReference type="HOGENOM" id="CLU_195869_0_0_7"/>
<dbReference type="Pfam" id="PF06988">
    <property type="entry name" value="NifT"/>
    <property type="match status" value="1"/>
</dbReference>
<dbReference type="STRING" id="273121.WS1400"/>
<name>Q7MRF3_WOLSU</name>
<dbReference type="KEGG" id="wsu:WS1400"/>
<dbReference type="eggNOG" id="COG5554">
    <property type="taxonomic scope" value="Bacteria"/>
</dbReference>
<dbReference type="SUPFAM" id="SSF159203">
    <property type="entry name" value="NifT/FixU-like"/>
    <property type="match status" value="1"/>
</dbReference>
<dbReference type="NCBIfam" id="TIGR02934">
    <property type="entry name" value="nifT_nitrog"/>
    <property type="match status" value="1"/>
</dbReference>
<dbReference type="AlphaFoldDB" id="Q7MRF3"/>
<dbReference type="InterPro" id="IPR024044">
    <property type="entry name" value="NifT/FixU_barrel-like_dom_sf"/>
</dbReference>
<gene>
    <name evidence="1" type="ordered locus">WS1400</name>
</gene>
<organism evidence="2">
    <name type="scientific">Wolinella succinogenes (strain ATCC 29543 / DSM 1740 / CCUG 13145 / JCM 31913 / LMG 7466 / NCTC 11488 / FDC 602W)</name>
    <name type="common">Vibrio succinogenes</name>
    <dbReference type="NCBI Taxonomy" id="273121"/>
    <lineage>
        <taxon>Bacteria</taxon>
        <taxon>Pseudomonadati</taxon>
        <taxon>Campylobacterota</taxon>
        <taxon>Epsilonproteobacteria</taxon>
        <taxon>Campylobacterales</taxon>
        <taxon>Helicobacteraceae</taxon>
        <taxon>Wolinella</taxon>
    </lineage>
</organism>
<evidence type="ECO:0008006" key="3">
    <source>
        <dbReference type="Google" id="ProtNLM"/>
    </source>
</evidence>
<sequence length="68" mass="7809">MAKVMLTQRGEEIKFYIAKKDMEEVIESVEIDGETYGGEVLLKNGDRWYFDPIPKKFPADVVAKRVGE</sequence>